<dbReference type="SUPFAM" id="SSF56801">
    <property type="entry name" value="Acetyl-CoA synthetase-like"/>
    <property type="match status" value="1"/>
</dbReference>
<gene>
    <name evidence="2" type="ORF">KHA90_25200</name>
</gene>
<sequence>HKVTVMHFVPSMLGAFLNYLKEHPAALEKLGSLVQVFTSGEALTVHQNNTFFELLPTVSLMNLYGPTEAAIDVSYFKCAANATLIPIGKPIDNIQLY</sequence>
<feature type="non-terminal residue" evidence="2">
    <location>
        <position position="97"/>
    </location>
</feature>
<reference evidence="2 3" key="1">
    <citation type="journal article" date="2018" name="Int. J. Syst. Evol. Microbiol.">
        <title>Flavobacterium chryseum sp. nov. and Flavobacterium psychroterrae sp. nov., novel environmental bacteria isolated from Antarctica.</title>
        <authorList>
            <person name="Kralova S."/>
            <person name="Svec P."/>
            <person name="Busse H.J."/>
            <person name="Stankova E."/>
            <person name="Vaczi P."/>
            <person name="Sedlacek I."/>
        </authorList>
    </citation>
    <scope>NUCLEOTIDE SEQUENCE [LARGE SCALE GENOMIC DNA]</scope>
    <source>
        <strain evidence="2 3">CCM 8827</strain>
    </source>
</reference>
<organism evidence="2 3">
    <name type="scientific">Flavobacterium psychroterrae</name>
    <dbReference type="NCBI Taxonomy" id="2133767"/>
    <lineage>
        <taxon>Bacteria</taxon>
        <taxon>Pseudomonadati</taxon>
        <taxon>Bacteroidota</taxon>
        <taxon>Flavobacteriia</taxon>
        <taxon>Flavobacteriales</taxon>
        <taxon>Flavobacteriaceae</taxon>
        <taxon>Flavobacterium</taxon>
    </lineage>
</organism>
<dbReference type="EMBL" id="JAGYVZ010000093">
    <property type="protein sequence ID" value="MBS7234291.1"/>
    <property type="molecule type" value="Genomic_DNA"/>
</dbReference>
<dbReference type="Pfam" id="PF00501">
    <property type="entry name" value="AMP-binding"/>
    <property type="match status" value="1"/>
</dbReference>
<dbReference type="Proteomes" id="UP000722625">
    <property type="component" value="Unassembled WGS sequence"/>
</dbReference>
<keyword evidence="3" id="KW-1185">Reference proteome</keyword>
<evidence type="ECO:0000259" key="1">
    <source>
        <dbReference type="Pfam" id="PF00501"/>
    </source>
</evidence>
<name>A0ABS5PLT1_9FLAO</name>
<proteinExistence type="predicted"/>
<dbReference type="PANTHER" id="PTHR44394:SF1">
    <property type="entry name" value="BETA-ALANINE-ACTIVATING ENZYME"/>
    <property type="match status" value="1"/>
</dbReference>
<dbReference type="PANTHER" id="PTHR44394">
    <property type="entry name" value="BETA-ALANINE-ACTIVATING ENZYME"/>
    <property type="match status" value="1"/>
</dbReference>
<dbReference type="InterPro" id="IPR052091">
    <property type="entry name" value="Beta-ala_Activ/Resist"/>
</dbReference>
<protein>
    <submittedName>
        <fullName evidence="2">AMP-binding protein</fullName>
    </submittedName>
</protein>
<accession>A0ABS5PLT1</accession>
<dbReference type="InterPro" id="IPR042099">
    <property type="entry name" value="ANL_N_sf"/>
</dbReference>
<dbReference type="RefSeq" id="WP_213308298.1">
    <property type="nucleotide sequence ID" value="NZ_JAGYVZ010000093.1"/>
</dbReference>
<evidence type="ECO:0000313" key="3">
    <source>
        <dbReference type="Proteomes" id="UP000722625"/>
    </source>
</evidence>
<feature type="domain" description="AMP-dependent synthetase/ligase" evidence="1">
    <location>
        <begin position="1"/>
        <end position="97"/>
    </location>
</feature>
<dbReference type="Gene3D" id="3.40.50.12780">
    <property type="entry name" value="N-terminal domain of ligase-like"/>
    <property type="match status" value="1"/>
</dbReference>
<comment type="caution">
    <text evidence="2">The sequence shown here is derived from an EMBL/GenBank/DDBJ whole genome shotgun (WGS) entry which is preliminary data.</text>
</comment>
<evidence type="ECO:0000313" key="2">
    <source>
        <dbReference type="EMBL" id="MBS7234291.1"/>
    </source>
</evidence>
<feature type="non-terminal residue" evidence="2">
    <location>
        <position position="1"/>
    </location>
</feature>
<dbReference type="InterPro" id="IPR000873">
    <property type="entry name" value="AMP-dep_synth/lig_dom"/>
</dbReference>